<organism evidence="1 2">
    <name type="scientific">Acinetobacter phage vB_AbaP_APK26</name>
    <dbReference type="NCBI Taxonomy" id="2797420"/>
    <lineage>
        <taxon>Viruses</taxon>
        <taxon>Duplodnaviria</taxon>
        <taxon>Heunggongvirae</taxon>
        <taxon>Uroviricota</taxon>
        <taxon>Caudoviricetes</taxon>
        <taxon>Autographivirales</taxon>
        <taxon>Autoscriptoviridae</taxon>
        <taxon>Beijerinckvirinae</taxon>
        <taxon>Friunavirus</taxon>
        <taxon>Friunavirus APK26</taxon>
    </lineage>
</organism>
<dbReference type="EMBL" id="MW345241">
    <property type="protein sequence ID" value="QQO96955.1"/>
    <property type="molecule type" value="Genomic_DNA"/>
</dbReference>
<evidence type="ECO:0000313" key="2">
    <source>
        <dbReference type="Proteomes" id="UP000596195"/>
    </source>
</evidence>
<name>A0A7T8F114_9CAUD</name>
<evidence type="ECO:0000313" key="1">
    <source>
        <dbReference type="EMBL" id="QQO96955.1"/>
    </source>
</evidence>
<proteinExistence type="predicted"/>
<dbReference type="Proteomes" id="UP000596195">
    <property type="component" value="Segment"/>
</dbReference>
<keyword evidence="2" id="KW-1185">Reference proteome</keyword>
<reference evidence="1 2" key="1">
    <citation type="submission" date="2020-12" db="EMBL/GenBank/DDBJ databases">
        <authorList>
            <person name="Shneider M.M."/>
            <person name="Evseev P.V."/>
            <person name="Timoshina O.Y."/>
            <person name="Mikhailova Y.A."/>
            <person name="Yanushevich Y.G."/>
            <person name="Shelenkov A.A."/>
            <person name="Shagin D.A."/>
            <person name="Popova A.V."/>
            <person name="Miroshnikov K.A."/>
        </authorList>
    </citation>
    <scope>NUCLEOTIDE SEQUENCE [LARGE SCALE GENOMIC DNA]</scope>
</reference>
<protein>
    <submittedName>
        <fullName evidence="1">Uncharacterized protein</fullName>
    </submittedName>
</protein>
<gene>
    <name evidence="1" type="ORF">APK26_gp02</name>
</gene>
<sequence length="192" mass="21199">MAALTTDTTLINLSNHNYHKVNTMKLLITVEDINKAIASISKRGKQLDNDIHVAGVSCLKHCDAHGDSTLLDKLVQAMPKGSRKAAFCEWALAYGNVRMLDRENKADKIAIEQGRLFAKDKSKTYDEAGAIANHWVDFKPEPDLLTTFDVHAQVAALISKYNKAINKGVDIEGKADAAKELRTLLNQLEVEV</sequence>
<accession>A0A7T8F114</accession>